<evidence type="ECO:0000256" key="2">
    <source>
        <dbReference type="ARBA" id="ARBA00054756"/>
    </source>
</evidence>
<dbReference type="InterPro" id="IPR036223">
    <property type="entry name" value="CAP_C_sf"/>
</dbReference>
<dbReference type="SUPFAM" id="SSF101278">
    <property type="entry name" value="N-terminal domain of adenylylcyclase associated protein, CAP"/>
    <property type="match status" value="1"/>
</dbReference>
<dbReference type="InterPro" id="IPR013992">
    <property type="entry name" value="Adenylate_cyclase-assoc_CAP_N"/>
</dbReference>
<comment type="function">
    <text evidence="2">The N-terminal domain binds to adenylyl cyclase, thereby enabling adenylyl cyclase to be activated by upstream regulatory signals, such as Ras. The C-terminal domain is required for normal cellular morphology and growth control.</text>
</comment>
<dbReference type="InterPro" id="IPR013912">
    <property type="entry name" value="Adenylate_cyclase-assoc_CAP_C"/>
</dbReference>
<dbReference type="InterPro" id="IPR053950">
    <property type="entry name" value="CAP_N"/>
</dbReference>
<accession>A0A5C5G3E9</accession>
<feature type="region of interest" description="Disordered" evidence="5">
    <location>
        <begin position="328"/>
        <end position="369"/>
    </location>
</feature>
<dbReference type="GO" id="GO:0007015">
    <property type="term" value="P:actin filament organization"/>
    <property type="evidence" value="ECO:0007669"/>
    <property type="project" value="TreeGrafter"/>
</dbReference>
<evidence type="ECO:0000259" key="6">
    <source>
        <dbReference type="PROSITE" id="PS51329"/>
    </source>
</evidence>
<dbReference type="InterPro" id="IPR017901">
    <property type="entry name" value="C-CAP_CF_C-like"/>
</dbReference>
<dbReference type="InterPro" id="IPR016098">
    <property type="entry name" value="CAP/MinC_C"/>
</dbReference>
<dbReference type="InterPro" id="IPR006599">
    <property type="entry name" value="CARP_motif"/>
</dbReference>
<dbReference type="Pfam" id="PF21938">
    <property type="entry name" value="CAP_N"/>
    <property type="match status" value="1"/>
</dbReference>
<evidence type="ECO:0000256" key="1">
    <source>
        <dbReference type="ARBA" id="ARBA00007659"/>
    </source>
</evidence>
<evidence type="ECO:0000256" key="3">
    <source>
        <dbReference type="ARBA" id="ARBA00072052"/>
    </source>
</evidence>
<dbReference type="EMBL" id="SOZI01000009">
    <property type="protein sequence ID" value="TNY23618.1"/>
    <property type="molecule type" value="Genomic_DNA"/>
</dbReference>
<evidence type="ECO:0000256" key="5">
    <source>
        <dbReference type="SAM" id="MobiDB-lite"/>
    </source>
</evidence>
<dbReference type="PANTHER" id="PTHR10652:SF0">
    <property type="entry name" value="ADENYLYL CYCLASE-ASSOCIATED PROTEIN"/>
    <property type="match status" value="1"/>
</dbReference>
<dbReference type="Proteomes" id="UP000311382">
    <property type="component" value="Unassembled WGS sequence"/>
</dbReference>
<dbReference type="GO" id="GO:0003779">
    <property type="term" value="F:actin binding"/>
    <property type="evidence" value="ECO:0007669"/>
    <property type="project" value="InterPro"/>
</dbReference>
<dbReference type="AlphaFoldDB" id="A0A5C5G3E9"/>
<dbReference type="Pfam" id="PF08603">
    <property type="entry name" value="CAP_C"/>
    <property type="match status" value="1"/>
</dbReference>
<dbReference type="SUPFAM" id="SSF69340">
    <property type="entry name" value="C-terminal domain of adenylylcyclase associated protein"/>
    <property type="match status" value="1"/>
</dbReference>
<evidence type="ECO:0000313" key="7">
    <source>
        <dbReference type="EMBL" id="TNY23618.1"/>
    </source>
</evidence>
<dbReference type="STRING" id="5288.A0A5C5G3E9"/>
<dbReference type="PROSITE" id="PS51329">
    <property type="entry name" value="C_CAP_COFACTOR_C"/>
    <property type="match status" value="1"/>
</dbReference>
<organism evidence="7 8">
    <name type="scientific">Rhodotorula diobovata</name>
    <dbReference type="NCBI Taxonomy" id="5288"/>
    <lineage>
        <taxon>Eukaryota</taxon>
        <taxon>Fungi</taxon>
        <taxon>Dikarya</taxon>
        <taxon>Basidiomycota</taxon>
        <taxon>Pucciniomycotina</taxon>
        <taxon>Microbotryomycetes</taxon>
        <taxon>Sporidiobolales</taxon>
        <taxon>Sporidiobolaceae</taxon>
        <taxon>Rhodotorula</taxon>
    </lineage>
</organism>
<dbReference type="OrthoDB" id="77251at2759"/>
<dbReference type="Pfam" id="PF01213">
    <property type="entry name" value="CAP_N-CM"/>
    <property type="match status" value="1"/>
</dbReference>
<feature type="compositionally biased region" description="Basic and acidic residues" evidence="5">
    <location>
        <begin position="328"/>
        <end position="338"/>
    </location>
</feature>
<reference evidence="7 8" key="1">
    <citation type="submission" date="2019-03" db="EMBL/GenBank/DDBJ databases">
        <title>Rhodosporidium diobovatum UCD-FST 08-225 genome sequencing, assembly, and annotation.</title>
        <authorList>
            <person name="Fakankun I.U."/>
            <person name="Fristensky B."/>
            <person name="Levin D.B."/>
        </authorList>
    </citation>
    <scope>NUCLEOTIDE SEQUENCE [LARGE SCALE GENOMIC DNA]</scope>
    <source>
        <strain evidence="7 8">UCD-FST 08-225</strain>
    </source>
</reference>
<dbReference type="GO" id="GO:0008179">
    <property type="term" value="F:adenylate cyclase binding"/>
    <property type="evidence" value="ECO:0007669"/>
    <property type="project" value="TreeGrafter"/>
</dbReference>
<protein>
    <recommendedName>
        <fullName evidence="3 4">Adenylyl cyclase-associated protein</fullName>
    </recommendedName>
</protein>
<gene>
    <name evidence="7" type="ORF">DMC30DRAFT_294511</name>
</gene>
<dbReference type="SMART" id="SM00673">
    <property type="entry name" value="CARP"/>
    <property type="match status" value="2"/>
</dbReference>
<dbReference type="Gene3D" id="2.160.20.70">
    <property type="match status" value="1"/>
</dbReference>
<evidence type="ECO:0000313" key="8">
    <source>
        <dbReference type="Proteomes" id="UP000311382"/>
    </source>
</evidence>
<feature type="compositionally biased region" description="Low complexity" evidence="5">
    <location>
        <begin position="258"/>
        <end position="270"/>
    </location>
</feature>
<feature type="region of interest" description="Disordered" evidence="5">
    <location>
        <begin position="243"/>
        <end position="304"/>
    </location>
</feature>
<sequence>MASSGVAGLPAAGVGSLATLLKRLEAACSRLEDVALTSASGAPLSNASAVGAAGIPPPAAPSGSSVAAPLQQEEQKLPPSVEAFQELIDGPLTKYITLSKELGGLIEQQSQQVANGFLAQKDFVQLAAACKKLAASDPQYQALIGPTQTALLAVIDVKEKNRASKESNQLTVVSEGIPALGWVTLDAKPGPYVGEFKDSAMFWVNRVIKEHKESNPKQVEWARSFVALLEELRKYIMQHHTTGLTWNPKGADPTTYKPSAAGAPAAAPTAGGPPPPPPAAPAPPPPPPAGGAPAPTSAASASGGGDMSAVFAALNQGEGVTKGLKKVDKSEMTHKNPELRASGAVPSAGAGKGPAKAPKPATMQKKPAKTELDGNKWNIENHENERSIVIEQTEINQTVNVFNVKGSIIQVKGKVNAISLVNCPKTSILVDSTVSSLSVSNSPSFTVQIVGKVPTILLDGNDGGQVYLSRESLACEIVSAKCSALNVSLPVEGEDDGVFEEKAVPEQLKTVVKDGKLVTTVVEHSG</sequence>
<dbReference type="Gene3D" id="1.25.40.330">
    <property type="entry name" value="Adenylate cyclase-associated CAP, N-terminal domain"/>
    <property type="match status" value="1"/>
</dbReference>
<feature type="domain" description="C-CAP/cofactor C-like" evidence="6">
    <location>
        <begin position="367"/>
        <end position="506"/>
    </location>
</feature>
<evidence type="ECO:0000256" key="4">
    <source>
        <dbReference type="RuleBase" id="RU000647"/>
    </source>
</evidence>
<dbReference type="InterPro" id="IPR018106">
    <property type="entry name" value="CAP_CS_N"/>
</dbReference>
<dbReference type="FunFam" id="1.25.40.330:FF:000001">
    <property type="entry name" value="Adenylyl cyclase-associated protein"/>
    <property type="match status" value="1"/>
</dbReference>
<comment type="similarity">
    <text evidence="1 4">Belongs to the CAP family.</text>
</comment>
<dbReference type="PANTHER" id="PTHR10652">
    <property type="entry name" value="ADENYLYL CYCLASE-ASSOCIATED PROTEIN"/>
    <property type="match status" value="1"/>
</dbReference>
<dbReference type="GO" id="GO:0005737">
    <property type="term" value="C:cytoplasm"/>
    <property type="evidence" value="ECO:0007669"/>
    <property type="project" value="TreeGrafter"/>
</dbReference>
<dbReference type="InterPro" id="IPR001837">
    <property type="entry name" value="Adenylate_cyclase-assoc_CAP"/>
</dbReference>
<dbReference type="InterPro" id="IPR036222">
    <property type="entry name" value="CAP_N_sf"/>
</dbReference>
<dbReference type="GO" id="GO:0019933">
    <property type="term" value="P:cAMP-mediated signaling"/>
    <property type="evidence" value="ECO:0007669"/>
    <property type="project" value="TreeGrafter"/>
</dbReference>
<feature type="compositionally biased region" description="Low complexity" evidence="5">
    <location>
        <begin position="341"/>
        <end position="361"/>
    </location>
</feature>
<proteinExistence type="inferred from homology"/>
<dbReference type="PROSITE" id="PS01088">
    <property type="entry name" value="CAP_1"/>
    <property type="match status" value="1"/>
</dbReference>
<feature type="compositionally biased region" description="Pro residues" evidence="5">
    <location>
        <begin position="271"/>
        <end position="290"/>
    </location>
</feature>
<name>A0A5C5G3E9_9BASI</name>
<feature type="compositionally biased region" description="Low complexity" evidence="5">
    <location>
        <begin position="291"/>
        <end position="301"/>
    </location>
</feature>
<keyword evidence="8" id="KW-1185">Reference proteome</keyword>
<comment type="caution">
    <text evidence="7">The sequence shown here is derived from an EMBL/GenBank/DDBJ whole genome shotgun (WGS) entry which is preliminary data.</text>
</comment>